<dbReference type="PANTHER" id="PTHR48043">
    <property type="entry name" value="EG:EG0003.4 PROTEIN-RELATED"/>
    <property type="match status" value="1"/>
</dbReference>
<dbReference type="EMBL" id="UYYB01030835">
    <property type="protein sequence ID" value="VDM73463.1"/>
    <property type="molecule type" value="Genomic_DNA"/>
</dbReference>
<evidence type="ECO:0000256" key="1">
    <source>
        <dbReference type="ARBA" id="ARBA00009995"/>
    </source>
</evidence>
<organism evidence="7 8">
    <name type="scientific">Strongylus vulgaris</name>
    <name type="common">Blood worm</name>
    <dbReference type="NCBI Taxonomy" id="40348"/>
    <lineage>
        <taxon>Eukaryota</taxon>
        <taxon>Metazoa</taxon>
        <taxon>Ecdysozoa</taxon>
        <taxon>Nematoda</taxon>
        <taxon>Chromadorea</taxon>
        <taxon>Rhabditida</taxon>
        <taxon>Rhabditina</taxon>
        <taxon>Rhabditomorpha</taxon>
        <taxon>Strongyloidea</taxon>
        <taxon>Strongylidae</taxon>
        <taxon>Strongylus</taxon>
    </lineage>
</organism>
<evidence type="ECO:0000256" key="3">
    <source>
        <dbReference type="ARBA" id="ARBA00022676"/>
    </source>
</evidence>
<name>A0A3P7IZN2_STRVU</name>
<dbReference type="GO" id="GO:0015020">
    <property type="term" value="F:glucuronosyltransferase activity"/>
    <property type="evidence" value="ECO:0007669"/>
    <property type="project" value="UniProtKB-EC"/>
</dbReference>
<reference evidence="7 8" key="1">
    <citation type="submission" date="2018-11" db="EMBL/GenBank/DDBJ databases">
        <authorList>
            <consortium name="Pathogen Informatics"/>
        </authorList>
    </citation>
    <scope>NUCLEOTIDE SEQUENCE [LARGE SCALE GENOMIC DNA]</scope>
</reference>
<sequence length="77" mass="8496">MRNAQMSAKHGGTVVLHKLDLTDAAKLKSTFEEVLSNPSYARNSERLSQMLRNQPISPKELLLKHVNFAANSSTVSS</sequence>
<dbReference type="EC" id="2.4.1.17" evidence="2"/>
<keyword evidence="4" id="KW-0808">Transferase</keyword>
<evidence type="ECO:0000256" key="4">
    <source>
        <dbReference type="ARBA" id="ARBA00022679"/>
    </source>
</evidence>
<dbReference type="InterPro" id="IPR002213">
    <property type="entry name" value="UDP_glucos_trans"/>
</dbReference>
<dbReference type="OrthoDB" id="5835829at2759"/>
<evidence type="ECO:0000256" key="2">
    <source>
        <dbReference type="ARBA" id="ARBA00012544"/>
    </source>
</evidence>
<comment type="similarity">
    <text evidence="1">Belongs to the UDP-glycosyltransferase family.</text>
</comment>
<protein>
    <recommendedName>
        <fullName evidence="2">glucuronosyltransferase</fullName>
        <ecNumber evidence="2">2.4.1.17</ecNumber>
    </recommendedName>
</protein>
<dbReference type="Gene3D" id="3.40.50.2000">
    <property type="entry name" value="Glycogen Phosphorylase B"/>
    <property type="match status" value="1"/>
</dbReference>
<evidence type="ECO:0000313" key="8">
    <source>
        <dbReference type="Proteomes" id="UP000270094"/>
    </source>
</evidence>
<comment type="catalytic activity">
    <reaction evidence="6">
        <text>glucuronate acceptor + UDP-alpha-D-glucuronate = acceptor beta-D-glucuronoside + UDP + H(+)</text>
        <dbReference type="Rhea" id="RHEA:21032"/>
        <dbReference type="ChEBI" id="CHEBI:15378"/>
        <dbReference type="ChEBI" id="CHEBI:58052"/>
        <dbReference type="ChEBI" id="CHEBI:58223"/>
        <dbReference type="ChEBI" id="CHEBI:132367"/>
        <dbReference type="ChEBI" id="CHEBI:132368"/>
        <dbReference type="EC" id="2.4.1.17"/>
    </reaction>
</comment>
<evidence type="ECO:0000313" key="7">
    <source>
        <dbReference type="EMBL" id="VDM73463.1"/>
    </source>
</evidence>
<keyword evidence="3" id="KW-0328">Glycosyltransferase</keyword>
<keyword evidence="8" id="KW-1185">Reference proteome</keyword>
<gene>
    <name evidence="7" type="ORF">SVUK_LOCUS8461</name>
</gene>
<keyword evidence="5" id="KW-0732">Signal</keyword>
<dbReference type="AlphaFoldDB" id="A0A3P7IZN2"/>
<dbReference type="PANTHER" id="PTHR48043:SF23">
    <property type="entry name" value="UDP-GLUCURONOSYLTRANSFERASE"/>
    <property type="match status" value="1"/>
</dbReference>
<dbReference type="Pfam" id="PF00201">
    <property type="entry name" value="UDPGT"/>
    <property type="match status" value="1"/>
</dbReference>
<dbReference type="SUPFAM" id="SSF53756">
    <property type="entry name" value="UDP-Glycosyltransferase/glycogen phosphorylase"/>
    <property type="match status" value="1"/>
</dbReference>
<evidence type="ECO:0000256" key="5">
    <source>
        <dbReference type="ARBA" id="ARBA00022729"/>
    </source>
</evidence>
<accession>A0A3P7IZN2</accession>
<evidence type="ECO:0000256" key="6">
    <source>
        <dbReference type="ARBA" id="ARBA00047475"/>
    </source>
</evidence>
<dbReference type="Proteomes" id="UP000270094">
    <property type="component" value="Unassembled WGS sequence"/>
</dbReference>
<dbReference type="InterPro" id="IPR050271">
    <property type="entry name" value="UDP-glycosyltransferase"/>
</dbReference>
<proteinExistence type="inferred from homology"/>